<organism evidence="4 5">
    <name type="scientific">Methylobacterium haplocladii</name>
    <dbReference type="NCBI Taxonomy" id="1176176"/>
    <lineage>
        <taxon>Bacteria</taxon>
        <taxon>Pseudomonadati</taxon>
        <taxon>Pseudomonadota</taxon>
        <taxon>Alphaproteobacteria</taxon>
        <taxon>Hyphomicrobiales</taxon>
        <taxon>Methylobacteriaceae</taxon>
        <taxon>Methylobacterium</taxon>
    </lineage>
</organism>
<evidence type="ECO:0000313" key="5">
    <source>
        <dbReference type="Proteomes" id="UP000321258"/>
    </source>
</evidence>
<evidence type="ECO:0000256" key="1">
    <source>
        <dbReference type="ARBA" id="ARBA00008769"/>
    </source>
</evidence>
<dbReference type="InterPro" id="IPR038673">
    <property type="entry name" value="OprB_sf"/>
</dbReference>
<evidence type="ECO:0000256" key="3">
    <source>
        <dbReference type="SAM" id="MobiDB-lite"/>
    </source>
</evidence>
<dbReference type="GO" id="GO:0015288">
    <property type="term" value="F:porin activity"/>
    <property type="evidence" value="ECO:0007669"/>
    <property type="project" value="InterPro"/>
</dbReference>
<feature type="chain" id="PRO_5022250532" evidence="2">
    <location>
        <begin position="24"/>
        <end position="515"/>
    </location>
</feature>
<reference evidence="4 5" key="1">
    <citation type="submission" date="2019-07" db="EMBL/GenBank/DDBJ databases">
        <title>Whole genome shotgun sequence of Methylobacterium haplocladii NBRC 107714.</title>
        <authorList>
            <person name="Hosoyama A."/>
            <person name="Uohara A."/>
            <person name="Ohji S."/>
            <person name="Ichikawa N."/>
        </authorList>
    </citation>
    <scope>NUCLEOTIDE SEQUENCE [LARGE SCALE GENOMIC DNA]</scope>
    <source>
        <strain evidence="4 5">NBRC 107714</strain>
    </source>
</reference>
<evidence type="ECO:0000313" key="4">
    <source>
        <dbReference type="EMBL" id="GEP01621.1"/>
    </source>
</evidence>
<dbReference type="Proteomes" id="UP000321258">
    <property type="component" value="Unassembled WGS sequence"/>
</dbReference>
<dbReference type="InterPro" id="IPR007049">
    <property type="entry name" value="Carb-sel_porin_OprB"/>
</dbReference>
<dbReference type="OrthoDB" id="177316at2"/>
<name>A0A512IV98_9HYPH</name>
<protein>
    <submittedName>
        <fullName evidence="4">Uncharacterized protein</fullName>
    </submittedName>
</protein>
<evidence type="ECO:0000256" key="2">
    <source>
        <dbReference type="RuleBase" id="RU363072"/>
    </source>
</evidence>
<dbReference type="Pfam" id="PF04966">
    <property type="entry name" value="OprB"/>
    <property type="match status" value="1"/>
</dbReference>
<dbReference type="Gene3D" id="2.40.160.180">
    <property type="entry name" value="Carbohydrate-selective porin OprB"/>
    <property type="match status" value="1"/>
</dbReference>
<dbReference type="EMBL" id="BJZT01000046">
    <property type="protein sequence ID" value="GEP01621.1"/>
    <property type="molecule type" value="Genomic_DNA"/>
</dbReference>
<feature type="signal peptide" evidence="2">
    <location>
        <begin position="1"/>
        <end position="23"/>
    </location>
</feature>
<gene>
    <name evidence="4" type="ORF">MHA02_40080</name>
</gene>
<feature type="region of interest" description="Disordered" evidence="3">
    <location>
        <begin position="44"/>
        <end position="84"/>
    </location>
</feature>
<dbReference type="InterPro" id="IPR052932">
    <property type="entry name" value="OprB_Porin"/>
</dbReference>
<accession>A0A512IV98</accession>
<keyword evidence="2" id="KW-0732">Signal</keyword>
<dbReference type="PANTHER" id="PTHR37944:SF1">
    <property type="entry name" value="PORIN B"/>
    <property type="match status" value="1"/>
</dbReference>
<dbReference type="AlphaFoldDB" id="A0A512IV98"/>
<sequence>MRGRTAFAAFGLGVIALATSAVAQEPVPPDAPRGIQVPSTAIRPAERRASAPRVAVRPAPARRAPTTANVEPDGQGFGGSDSAAGAADVLGQSATPAPVPAGVFDLGNGLTFLVNYTSESAANPFGGIRQGTAYAAQAFIGIDADLNKLAGIEGASLHAIATQRHGRSLSNDFIGNNTSVQEIFGGGQTARLTLLSYQQKLFDNKLDIEVGRLVANVNFLSSPIYCNFQNNATCGNPTFVFKTTNFTFFPVATWGAHAKGWLTDTVFLHAGIYEVNPNTQRPTDNGIDFSTRGATGVVIPLELGYSTTFANDPLPRNYGIGAVIDRSDYPDPVRDVAGGPLVFTGLDPFTRFGRSMVYARFDQMIHRPDPTQPQGLTLFGVAMKGSGGRQIEDYYLELGLLQTGTFADRPYDTIGLVASTQKFSALGLAGVRAARASQGLDPRDVATQQIMLELNYGIQLSPAARLTPQLQYIVNPDQTRFPFRTKPIPDAFVLGAKFSCDLFTLFGLAKGPGSL</sequence>
<feature type="compositionally biased region" description="Low complexity" evidence="3">
    <location>
        <begin position="51"/>
        <end position="65"/>
    </location>
</feature>
<dbReference type="PANTHER" id="PTHR37944">
    <property type="entry name" value="PORIN B"/>
    <property type="match status" value="1"/>
</dbReference>
<dbReference type="RefSeq" id="WP_147082092.1">
    <property type="nucleotide sequence ID" value="NZ_BJZT01000046.1"/>
</dbReference>
<dbReference type="GO" id="GO:0008643">
    <property type="term" value="P:carbohydrate transport"/>
    <property type="evidence" value="ECO:0007669"/>
    <property type="project" value="InterPro"/>
</dbReference>
<comment type="similarity">
    <text evidence="1 2">Belongs to the OprB family.</text>
</comment>
<dbReference type="GO" id="GO:0016020">
    <property type="term" value="C:membrane"/>
    <property type="evidence" value="ECO:0007669"/>
    <property type="project" value="InterPro"/>
</dbReference>
<comment type="caution">
    <text evidence="4">The sequence shown here is derived from an EMBL/GenBank/DDBJ whole genome shotgun (WGS) entry which is preliminary data.</text>
</comment>
<proteinExistence type="inferred from homology"/>
<keyword evidence="5" id="KW-1185">Reference proteome</keyword>